<evidence type="ECO:0000313" key="3">
    <source>
        <dbReference type="Proteomes" id="UP000247591"/>
    </source>
</evidence>
<sequence>MPTDSSPLAGITVIALEHAVAAPFASRQLADLGARVIKIERVDGGDFGRDYDRAINGILSSVFMWTSRSKESVAIDLRSVPGRRLLDELLRRADVLLQNLGPGALDRLGFPSDELRSQYPRLVTVSNTGYGTSGPDSGKRAYDALIQAESGITAATGSATEMAKPGFSAADVSSGMYMFAATLTGLYQRERTGEGATFDVAMLDSMTDAFANHIYKSQYTGEPTDRYGMAHPFAVPYGAYLASDGPLMLGIQNDREWARFTSQVLGRSELADHPDYATNVARTKNRVGVDAIVGEFFSSRDSACLSGLLDNAEIAWAKINNSLEVADHPQFIARDRWVETDSPAGPVKTLKQVIVERGKEWSYGPIPGLGEHTERVLAEVGFTESEISEMRASGAIA</sequence>
<dbReference type="GO" id="GO:0008410">
    <property type="term" value="F:CoA-transferase activity"/>
    <property type="evidence" value="ECO:0007669"/>
    <property type="project" value="TreeGrafter"/>
</dbReference>
<dbReference type="OrthoDB" id="9797653at2"/>
<dbReference type="InterPro" id="IPR050483">
    <property type="entry name" value="CoA-transferase_III_domain"/>
</dbReference>
<dbReference type="Pfam" id="PF02515">
    <property type="entry name" value="CoA_transf_3"/>
    <property type="match status" value="1"/>
</dbReference>
<keyword evidence="3" id="KW-1185">Reference proteome</keyword>
<keyword evidence="1 2" id="KW-0808">Transferase</keyword>
<organism evidence="2 3">
    <name type="scientific">Williamsia limnetica</name>
    <dbReference type="NCBI Taxonomy" id="882452"/>
    <lineage>
        <taxon>Bacteria</taxon>
        <taxon>Bacillati</taxon>
        <taxon>Actinomycetota</taxon>
        <taxon>Actinomycetes</taxon>
        <taxon>Mycobacteriales</taxon>
        <taxon>Nocardiaceae</taxon>
        <taxon>Williamsia</taxon>
    </lineage>
</organism>
<dbReference type="InterPro" id="IPR044855">
    <property type="entry name" value="CoA-Trfase_III_dom3_sf"/>
</dbReference>
<reference evidence="2 3" key="1">
    <citation type="submission" date="2018-06" db="EMBL/GenBank/DDBJ databases">
        <title>Genomic Encyclopedia of Type Strains, Phase IV (KMG-IV): sequencing the most valuable type-strain genomes for metagenomic binning, comparative biology and taxonomic classification.</title>
        <authorList>
            <person name="Goeker M."/>
        </authorList>
    </citation>
    <scope>NUCLEOTIDE SEQUENCE [LARGE SCALE GENOMIC DNA]</scope>
    <source>
        <strain evidence="2 3">DSM 45521</strain>
    </source>
</reference>
<accession>A0A318RF12</accession>
<dbReference type="Gene3D" id="3.40.50.10540">
    <property type="entry name" value="Crotonobetainyl-coa:carnitine coa-transferase, domain 1"/>
    <property type="match status" value="1"/>
</dbReference>
<comment type="caution">
    <text evidence="2">The sequence shown here is derived from an EMBL/GenBank/DDBJ whole genome shotgun (WGS) entry which is preliminary data.</text>
</comment>
<dbReference type="Proteomes" id="UP000247591">
    <property type="component" value="Unassembled WGS sequence"/>
</dbReference>
<dbReference type="PANTHER" id="PTHR48207:SF3">
    <property type="entry name" value="SUCCINATE--HYDROXYMETHYLGLUTARATE COA-TRANSFERASE"/>
    <property type="match status" value="1"/>
</dbReference>
<dbReference type="EMBL" id="QJSP01000023">
    <property type="protein sequence ID" value="PYE12319.1"/>
    <property type="molecule type" value="Genomic_DNA"/>
</dbReference>
<dbReference type="InterPro" id="IPR003673">
    <property type="entry name" value="CoA-Trfase_fam_III"/>
</dbReference>
<dbReference type="Gene3D" id="3.30.1540.10">
    <property type="entry name" value="formyl-coa transferase, domain 3"/>
    <property type="match status" value="1"/>
</dbReference>
<dbReference type="PANTHER" id="PTHR48207">
    <property type="entry name" value="SUCCINATE--HYDROXYMETHYLGLUTARATE COA-TRANSFERASE"/>
    <property type="match status" value="1"/>
</dbReference>
<gene>
    <name evidence="2" type="ORF">DFR67_12344</name>
</gene>
<protein>
    <submittedName>
        <fullName evidence="2">Crotonobetainyl-CoA:carnitine CoA-transferase CaiB-like acyl-CoA transferase</fullName>
    </submittedName>
</protein>
<evidence type="ECO:0000313" key="2">
    <source>
        <dbReference type="EMBL" id="PYE12319.1"/>
    </source>
</evidence>
<dbReference type="RefSeq" id="WP_110472540.1">
    <property type="nucleotide sequence ID" value="NZ_QJSP01000023.1"/>
</dbReference>
<dbReference type="AlphaFoldDB" id="A0A318RF12"/>
<dbReference type="InterPro" id="IPR023606">
    <property type="entry name" value="CoA-Trfase_III_dom_1_sf"/>
</dbReference>
<proteinExistence type="predicted"/>
<dbReference type="SUPFAM" id="SSF89796">
    <property type="entry name" value="CoA-transferase family III (CaiB/BaiF)"/>
    <property type="match status" value="1"/>
</dbReference>
<evidence type="ECO:0000256" key="1">
    <source>
        <dbReference type="ARBA" id="ARBA00022679"/>
    </source>
</evidence>
<name>A0A318RF12_WILLI</name>